<dbReference type="RefSeq" id="WP_043986754.1">
    <property type="nucleotide sequence ID" value="NZ_JXST01000026.1"/>
</dbReference>
<dbReference type="Proteomes" id="UP000032221">
    <property type="component" value="Unassembled WGS sequence"/>
</dbReference>
<name>A0A0D1JSF1_9MYCO</name>
<comment type="similarity">
    <text evidence="1 8">Belongs to the cytochrome P450 family.</text>
</comment>
<dbReference type="PRINTS" id="PR00385">
    <property type="entry name" value="P450"/>
</dbReference>
<dbReference type="EMBL" id="JXST01000026">
    <property type="protein sequence ID" value="KIU15499.1"/>
    <property type="molecule type" value="Genomic_DNA"/>
</dbReference>
<dbReference type="GO" id="GO:0004497">
    <property type="term" value="F:monooxygenase activity"/>
    <property type="evidence" value="ECO:0007669"/>
    <property type="project" value="UniProtKB-KW"/>
</dbReference>
<evidence type="ECO:0000256" key="5">
    <source>
        <dbReference type="ARBA" id="ARBA00023004"/>
    </source>
</evidence>
<dbReference type="InterPro" id="IPR050196">
    <property type="entry name" value="Cytochrome_P450_Monoox"/>
</dbReference>
<keyword evidence="4 8" id="KW-0560">Oxidoreductase</keyword>
<comment type="cofactor">
    <cofactor evidence="7">
        <name>heme</name>
        <dbReference type="ChEBI" id="CHEBI:30413"/>
    </cofactor>
</comment>
<dbReference type="InterPro" id="IPR017972">
    <property type="entry name" value="Cyt_P450_CS"/>
</dbReference>
<reference evidence="9 10" key="1">
    <citation type="submission" date="2015-01" db="EMBL/GenBank/DDBJ databases">
        <title>Genome sequence of Mycobacterium llatzerense and Mycobacterium immunogenum recovered from brain abscess.</title>
        <authorList>
            <person name="Greninger A.L."/>
            <person name="Langelier C."/>
            <person name="Cunningham G."/>
            <person name="Chiu C.Y."/>
            <person name="Miller S."/>
        </authorList>
    </citation>
    <scope>NUCLEOTIDE SEQUENCE [LARGE SCALE GENOMIC DNA]</scope>
    <source>
        <strain evidence="9 10">CLUC14</strain>
    </source>
</reference>
<keyword evidence="10" id="KW-1185">Reference proteome</keyword>
<evidence type="ECO:0000256" key="2">
    <source>
        <dbReference type="ARBA" id="ARBA00022617"/>
    </source>
</evidence>
<evidence type="ECO:0000256" key="8">
    <source>
        <dbReference type="RuleBase" id="RU000461"/>
    </source>
</evidence>
<dbReference type="PANTHER" id="PTHR24291">
    <property type="entry name" value="CYTOCHROME P450 FAMILY 4"/>
    <property type="match status" value="1"/>
</dbReference>
<evidence type="ECO:0000256" key="4">
    <source>
        <dbReference type="ARBA" id="ARBA00023002"/>
    </source>
</evidence>
<proteinExistence type="inferred from homology"/>
<keyword evidence="3 7" id="KW-0479">Metal-binding</keyword>
<evidence type="ECO:0000256" key="6">
    <source>
        <dbReference type="ARBA" id="ARBA00023033"/>
    </source>
</evidence>
<dbReference type="Pfam" id="PF00067">
    <property type="entry name" value="p450"/>
    <property type="match status" value="1"/>
</dbReference>
<evidence type="ECO:0000256" key="1">
    <source>
        <dbReference type="ARBA" id="ARBA00010617"/>
    </source>
</evidence>
<dbReference type="PANTHER" id="PTHR24291:SF50">
    <property type="entry name" value="BIFUNCTIONAL ALBAFLAVENONE MONOOXYGENASE_TERPENE SYNTHASE"/>
    <property type="match status" value="1"/>
</dbReference>
<dbReference type="PROSITE" id="PS00086">
    <property type="entry name" value="CYTOCHROME_P450"/>
    <property type="match status" value="1"/>
</dbReference>
<keyword evidence="5 7" id="KW-0408">Iron</keyword>
<dbReference type="GO" id="GO:0005506">
    <property type="term" value="F:iron ion binding"/>
    <property type="evidence" value="ECO:0007669"/>
    <property type="project" value="InterPro"/>
</dbReference>
<sequence length="455" mass="49353">MAVSSEIRDVASLPLPPVNPLPYKERLAACRSFHTGTDVLRDAGGPVTRFTLAPRWLMAPLVVVTSPQGIRDVVACRDSSIDKTAGVTVEMQRLIGPNLFVTPFDQWKSRRRTLQPVFTKQSVNTFGGHMSKATESVCGAWRDGGEIDLDVEARKLTMRALGHSVLGLELTSQNDSLAAPMREAVSYAVSRAISPIRAPRWLPTPARQRARRAAANLRDAALGIVAACKADPTRSAPLVQQLIAAKDPATGKPLTDNEIADELIIFIFAGHDTTATSISYALWQLGRNPDIQDRVAAEVCALGTARLTPDDVPRLGYTVQVLKEAMRLCPPGATGSRMTTRDVEVAGYRIPAGTMLVVGRMSVQRDPSLWTDPLRFDPDRFTEEASKARNRWQYVPFGGGPRACIGDHFAMLEATLALATIVRLAEIDSLDAEFPMAAPFTVVAGGPVPARITLR</sequence>
<dbReference type="GO" id="GO:0016705">
    <property type="term" value="F:oxidoreductase activity, acting on paired donors, with incorporation or reduction of molecular oxygen"/>
    <property type="evidence" value="ECO:0007669"/>
    <property type="project" value="InterPro"/>
</dbReference>
<dbReference type="PRINTS" id="PR00465">
    <property type="entry name" value="EP450IV"/>
</dbReference>
<evidence type="ECO:0000313" key="10">
    <source>
        <dbReference type="Proteomes" id="UP000032221"/>
    </source>
</evidence>
<feature type="binding site" description="axial binding residue" evidence="7">
    <location>
        <position position="404"/>
    </location>
    <ligand>
        <name>heme</name>
        <dbReference type="ChEBI" id="CHEBI:30413"/>
    </ligand>
    <ligandPart>
        <name>Fe</name>
        <dbReference type="ChEBI" id="CHEBI:18248"/>
    </ligandPart>
</feature>
<dbReference type="InterPro" id="IPR002403">
    <property type="entry name" value="Cyt_P450_E_grp-IV"/>
</dbReference>
<dbReference type="STRING" id="280871.TL10_18425"/>
<accession>A0A0D1JSF1</accession>
<dbReference type="OrthoDB" id="7376058at2"/>
<dbReference type="GO" id="GO:0020037">
    <property type="term" value="F:heme binding"/>
    <property type="evidence" value="ECO:0007669"/>
    <property type="project" value="InterPro"/>
</dbReference>
<organism evidence="9 10">
    <name type="scientific">Mycolicibacterium llatzerense</name>
    <dbReference type="NCBI Taxonomy" id="280871"/>
    <lineage>
        <taxon>Bacteria</taxon>
        <taxon>Bacillati</taxon>
        <taxon>Actinomycetota</taxon>
        <taxon>Actinomycetes</taxon>
        <taxon>Mycobacteriales</taxon>
        <taxon>Mycobacteriaceae</taxon>
        <taxon>Mycolicibacterium</taxon>
    </lineage>
</organism>
<dbReference type="AlphaFoldDB" id="A0A0D1JSF1"/>
<dbReference type="PATRIC" id="fig|280871.6.peg.3812"/>
<dbReference type="InterPro" id="IPR001128">
    <property type="entry name" value="Cyt_P450"/>
</dbReference>
<dbReference type="InterPro" id="IPR036396">
    <property type="entry name" value="Cyt_P450_sf"/>
</dbReference>
<protein>
    <submittedName>
        <fullName evidence="9">Cytochrome P450</fullName>
    </submittedName>
</protein>
<keyword evidence="2 7" id="KW-0349">Heme</keyword>
<keyword evidence="6 8" id="KW-0503">Monooxygenase</keyword>
<evidence type="ECO:0000313" key="9">
    <source>
        <dbReference type="EMBL" id="KIU15499.1"/>
    </source>
</evidence>
<dbReference type="Gene3D" id="1.10.630.10">
    <property type="entry name" value="Cytochrome P450"/>
    <property type="match status" value="1"/>
</dbReference>
<comment type="caution">
    <text evidence="9">The sequence shown here is derived from an EMBL/GenBank/DDBJ whole genome shotgun (WGS) entry which is preliminary data.</text>
</comment>
<evidence type="ECO:0000256" key="7">
    <source>
        <dbReference type="PIRSR" id="PIRSR602403-1"/>
    </source>
</evidence>
<gene>
    <name evidence="9" type="ORF">TL10_18425</name>
</gene>
<evidence type="ECO:0000256" key="3">
    <source>
        <dbReference type="ARBA" id="ARBA00022723"/>
    </source>
</evidence>
<dbReference type="SUPFAM" id="SSF48264">
    <property type="entry name" value="Cytochrome P450"/>
    <property type="match status" value="1"/>
</dbReference>